<gene>
    <name evidence="1" type="ORF">GOBAR_AA11178</name>
</gene>
<accession>A0A2P5Y1K5</accession>
<dbReference type="Proteomes" id="UP000239757">
    <property type="component" value="Unassembled WGS sequence"/>
</dbReference>
<organism evidence="1 2">
    <name type="scientific">Gossypium barbadense</name>
    <name type="common">Sea Island cotton</name>
    <name type="synonym">Hibiscus barbadensis</name>
    <dbReference type="NCBI Taxonomy" id="3634"/>
    <lineage>
        <taxon>Eukaryota</taxon>
        <taxon>Viridiplantae</taxon>
        <taxon>Streptophyta</taxon>
        <taxon>Embryophyta</taxon>
        <taxon>Tracheophyta</taxon>
        <taxon>Spermatophyta</taxon>
        <taxon>Magnoliopsida</taxon>
        <taxon>eudicotyledons</taxon>
        <taxon>Gunneridae</taxon>
        <taxon>Pentapetalae</taxon>
        <taxon>rosids</taxon>
        <taxon>malvids</taxon>
        <taxon>Malvales</taxon>
        <taxon>Malvaceae</taxon>
        <taxon>Malvoideae</taxon>
        <taxon>Gossypium</taxon>
    </lineage>
</organism>
<dbReference type="EMBL" id="KZ663852">
    <property type="protein sequence ID" value="PPS09467.1"/>
    <property type="molecule type" value="Genomic_DNA"/>
</dbReference>
<evidence type="ECO:0000313" key="1">
    <source>
        <dbReference type="EMBL" id="PPS09467.1"/>
    </source>
</evidence>
<evidence type="ECO:0000313" key="2">
    <source>
        <dbReference type="Proteomes" id="UP000239757"/>
    </source>
</evidence>
<name>A0A2P5Y1K5_GOSBA</name>
<protein>
    <submittedName>
        <fullName evidence="1">Uncharacterized protein</fullName>
    </submittedName>
</protein>
<dbReference type="AlphaFoldDB" id="A0A2P5Y1K5"/>
<reference evidence="1 2" key="1">
    <citation type="submission" date="2015-01" db="EMBL/GenBank/DDBJ databases">
        <title>Genome of allotetraploid Gossypium barbadense reveals genomic plasticity and fiber elongation in cotton evolution.</title>
        <authorList>
            <person name="Chen X."/>
            <person name="Liu X."/>
            <person name="Zhao B."/>
            <person name="Zheng H."/>
            <person name="Hu Y."/>
            <person name="Lu G."/>
            <person name="Yang C."/>
            <person name="Chen J."/>
            <person name="Shan C."/>
            <person name="Zhang L."/>
            <person name="Zhou Y."/>
            <person name="Wang L."/>
            <person name="Guo W."/>
            <person name="Bai Y."/>
            <person name="Ruan J."/>
            <person name="Shangguan X."/>
            <person name="Mao Y."/>
            <person name="Jiang J."/>
            <person name="Zhu Y."/>
            <person name="Lei J."/>
            <person name="Kang H."/>
            <person name="Chen S."/>
            <person name="He X."/>
            <person name="Wang R."/>
            <person name="Wang Y."/>
            <person name="Chen J."/>
            <person name="Wang L."/>
            <person name="Yu S."/>
            <person name="Wang B."/>
            <person name="Wei J."/>
            <person name="Song S."/>
            <person name="Lu X."/>
            <person name="Gao Z."/>
            <person name="Gu W."/>
            <person name="Deng X."/>
            <person name="Ma D."/>
            <person name="Wang S."/>
            <person name="Liang W."/>
            <person name="Fang L."/>
            <person name="Cai C."/>
            <person name="Zhu X."/>
            <person name="Zhou B."/>
            <person name="Zhang Y."/>
            <person name="Chen Z."/>
            <person name="Xu S."/>
            <person name="Zhu R."/>
            <person name="Wang S."/>
            <person name="Zhang T."/>
            <person name="Zhao G."/>
        </authorList>
    </citation>
    <scope>NUCLEOTIDE SEQUENCE [LARGE SCALE GENOMIC DNA]</scope>
    <source>
        <strain evidence="2">cv. Xinhai21</strain>
        <tissue evidence="1">Leaf</tissue>
    </source>
</reference>
<proteinExistence type="predicted"/>
<sequence length="162" mass="17569">MSSLCENSGYEKSIIEELIPKKVRFRGKDDDTSCDMMIDLSLEQPTSWRDKLIDHSSKNAFNGSKGKEDLDILEGDIQKSFAWGLLDQLGLESVAQHNSVPVGSCSRTLVAIGVQSKSNAEVVLHLKGKASTFRADPKIDGRDRNEVVVEVGSLDSGSGGLS</sequence>